<keyword evidence="1" id="KW-0472">Membrane</keyword>
<evidence type="ECO:0000256" key="1">
    <source>
        <dbReference type="SAM" id="Phobius"/>
    </source>
</evidence>
<protein>
    <submittedName>
        <fullName evidence="2">Uncharacterized protein</fullName>
    </submittedName>
</protein>
<accession>A0AA90TCW6</accession>
<comment type="caution">
    <text evidence="2">The sequence shown here is derived from an EMBL/GenBank/DDBJ whole genome shotgun (WGS) entry which is preliminary data.</text>
</comment>
<proteinExistence type="predicted"/>
<dbReference type="Proteomes" id="UP001178888">
    <property type="component" value="Unassembled WGS sequence"/>
</dbReference>
<keyword evidence="1" id="KW-0812">Transmembrane</keyword>
<organism evidence="2 3">
    <name type="scientific">Bacillus salipaludis</name>
    <dbReference type="NCBI Taxonomy" id="2547811"/>
    <lineage>
        <taxon>Bacteria</taxon>
        <taxon>Bacillati</taxon>
        <taxon>Bacillota</taxon>
        <taxon>Bacilli</taxon>
        <taxon>Bacillales</taxon>
        <taxon>Bacillaceae</taxon>
        <taxon>Bacillus</taxon>
    </lineage>
</organism>
<evidence type="ECO:0000313" key="3">
    <source>
        <dbReference type="Proteomes" id="UP001178888"/>
    </source>
</evidence>
<gene>
    <name evidence="2" type="ORF">RCG21_15635</name>
</gene>
<sequence length="45" mass="5003">MRDNTNLAVTVFFSLLGFVATIIFSSVIISQNNQIKSKLENAKQT</sequence>
<dbReference type="AlphaFoldDB" id="A0AA90TCW6"/>
<dbReference type="RefSeq" id="WP_165976386.1">
    <property type="nucleotide sequence ID" value="NZ_JAVGVR010000001.1"/>
</dbReference>
<reference evidence="2" key="1">
    <citation type="submission" date="2023-08" db="EMBL/GenBank/DDBJ databases">
        <title>Nitrogen cycling bacteria in agricultural field soils.</title>
        <authorList>
            <person name="Jang J."/>
        </authorList>
    </citation>
    <scope>NUCLEOTIDE SEQUENCE</scope>
    <source>
        <strain evidence="2">PS3-36</strain>
    </source>
</reference>
<keyword evidence="1" id="KW-1133">Transmembrane helix</keyword>
<feature type="transmembrane region" description="Helical" evidence="1">
    <location>
        <begin position="6"/>
        <end position="29"/>
    </location>
</feature>
<keyword evidence="3" id="KW-1185">Reference proteome</keyword>
<name>A0AA90TCW6_9BACI</name>
<dbReference type="EMBL" id="JAVGVR010000001">
    <property type="protein sequence ID" value="MDQ6597777.1"/>
    <property type="molecule type" value="Genomic_DNA"/>
</dbReference>
<evidence type="ECO:0000313" key="2">
    <source>
        <dbReference type="EMBL" id="MDQ6597777.1"/>
    </source>
</evidence>